<dbReference type="OrthoDB" id="7862366at2"/>
<accession>A0A4U7NBX8</accession>
<dbReference type="AlphaFoldDB" id="A0A4U7NBX8"/>
<keyword evidence="2" id="KW-1185">Reference proteome</keyword>
<sequence length="140" mass="14824">MHTRSLIVSVVAGSLIASVAAAQFGYIPWRVNQLPGKGNFEVIEGAGSGNQRYWCEAAKYAVGPLRSRGNVRMYILNPEGPAKTQGNSYAVGFTLNPSQAVLDAANKPGDGGNYSVSVSKVGYNLSVSHAHGFCTMNVLF</sequence>
<dbReference type="Proteomes" id="UP000306575">
    <property type="component" value="Unassembled WGS sequence"/>
</dbReference>
<dbReference type="RefSeq" id="WP_138014551.1">
    <property type="nucleotide sequence ID" value="NZ_SULI01000001.1"/>
</dbReference>
<organism evidence="1 2">
    <name type="scientific">Shimia litoralis</name>
    <dbReference type="NCBI Taxonomy" id="420403"/>
    <lineage>
        <taxon>Bacteria</taxon>
        <taxon>Pseudomonadati</taxon>
        <taxon>Pseudomonadota</taxon>
        <taxon>Alphaproteobacteria</taxon>
        <taxon>Rhodobacterales</taxon>
        <taxon>Roseobacteraceae</taxon>
    </lineage>
</organism>
<protein>
    <submittedName>
        <fullName evidence="1">Uncharacterized protein</fullName>
    </submittedName>
</protein>
<dbReference type="EMBL" id="SULI01000001">
    <property type="protein sequence ID" value="TKZ22534.1"/>
    <property type="molecule type" value="Genomic_DNA"/>
</dbReference>
<evidence type="ECO:0000313" key="2">
    <source>
        <dbReference type="Proteomes" id="UP000306575"/>
    </source>
</evidence>
<comment type="caution">
    <text evidence="1">The sequence shown here is derived from an EMBL/GenBank/DDBJ whole genome shotgun (WGS) entry which is preliminary data.</text>
</comment>
<reference evidence="1 2" key="1">
    <citation type="submission" date="2019-04" db="EMBL/GenBank/DDBJ databases">
        <title>Genome sequence of Pelagicola litoralis CL-ES2.</title>
        <authorList>
            <person name="Cao J."/>
        </authorList>
    </citation>
    <scope>NUCLEOTIDE SEQUENCE [LARGE SCALE GENOMIC DNA]</scope>
    <source>
        <strain evidence="1 2">CL-ES2</strain>
    </source>
</reference>
<name>A0A4U7NBX8_9RHOB</name>
<evidence type="ECO:0000313" key="1">
    <source>
        <dbReference type="EMBL" id="TKZ22534.1"/>
    </source>
</evidence>
<proteinExistence type="predicted"/>
<gene>
    <name evidence="1" type="ORF">FAP39_01280</name>
</gene>